<accession>A0A8J2X3C9</accession>
<feature type="compositionally biased region" description="Basic residues" evidence="1">
    <location>
        <begin position="194"/>
        <end position="219"/>
    </location>
</feature>
<evidence type="ECO:0000256" key="1">
    <source>
        <dbReference type="SAM" id="MobiDB-lite"/>
    </source>
</evidence>
<evidence type="ECO:0000313" key="3">
    <source>
        <dbReference type="Proteomes" id="UP000789595"/>
    </source>
</evidence>
<name>A0A8J2X3C9_9STRA</name>
<feature type="compositionally biased region" description="Low complexity" evidence="1">
    <location>
        <begin position="239"/>
        <end position="255"/>
    </location>
</feature>
<dbReference type="Proteomes" id="UP000789595">
    <property type="component" value="Unassembled WGS sequence"/>
</dbReference>
<comment type="caution">
    <text evidence="2">The sequence shown here is derived from an EMBL/GenBank/DDBJ whole genome shotgun (WGS) entry which is preliminary data.</text>
</comment>
<proteinExistence type="predicted"/>
<reference evidence="2" key="1">
    <citation type="submission" date="2021-11" db="EMBL/GenBank/DDBJ databases">
        <authorList>
            <consortium name="Genoscope - CEA"/>
            <person name="William W."/>
        </authorList>
    </citation>
    <scope>NUCLEOTIDE SEQUENCE</scope>
</reference>
<dbReference type="OrthoDB" id="10596621at2759"/>
<organism evidence="2 3">
    <name type="scientific">Pelagomonas calceolata</name>
    <dbReference type="NCBI Taxonomy" id="35677"/>
    <lineage>
        <taxon>Eukaryota</taxon>
        <taxon>Sar</taxon>
        <taxon>Stramenopiles</taxon>
        <taxon>Ochrophyta</taxon>
        <taxon>Pelagophyceae</taxon>
        <taxon>Pelagomonadales</taxon>
        <taxon>Pelagomonadaceae</taxon>
        <taxon>Pelagomonas</taxon>
    </lineage>
</organism>
<gene>
    <name evidence="2" type="ORF">PECAL_3P28120</name>
</gene>
<evidence type="ECO:0000313" key="2">
    <source>
        <dbReference type="EMBL" id="CAH0372776.1"/>
    </source>
</evidence>
<dbReference type="EMBL" id="CAKKNE010000003">
    <property type="protein sequence ID" value="CAH0372776.1"/>
    <property type="molecule type" value="Genomic_DNA"/>
</dbReference>
<dbReference type="AlphaFoldDB" id="A0A8J2X3C9"/>
<feature type="region of interest" description="Disordered" evidence="1">
    <location>
        <begin position="178"/>
        <end position="257"/>
    </location>
</feature>
<sequence length="288" mass="31480">MTEFGTVGDLYRIFGTDRKRDDAPAVAPATKLVVRKHDFSSAQTAYQRARSAPSSQFIFYKDATPRGEHYIRCSVACEPARPDVVPLRLALCYEDGTDVSPQDASCLKILGEATHLSCPPHAKETTFYYRLELGSFRRADRKFRVRVSAADGAEAGAGVAQCLTPPLLVLSKTKPLDASAPLSPPTELPDGLRRGQRAAGRKRTRPCGKLSPPRRHRRSLISTQALGRPSAPSIPPPSRSGAQSTSRSSRSIADSRISRDRSPILRCGSAHLLLSPCRRRGECLTYLL</sequence>
<keyword evidence="3" id="KW-1185">Reference proteome</keyword>
<protein>
    <submittedName>
        <fullName evidence="2">Uncharacterized protein</fullName>
    </submittedName>
</protein>